<comment type="pathway">
    <text evidence="1">Cofactor biosynthesis; molybdopterin biosynthesis.</text>
</comment>
<dbReference type="GO" id="GO:0006777">
    <property type="term" value="P:Mo-molybdopterin cofactor biosynthetic process"/>
    <property type="evidence" value="ECO:0007669"/>
    <property type="project" value="UniProtKB-KW"/>
</dbReference>
<dbReference type="InterPro" id="IPR003448">
    <property type="entry name" value="Mopterin_biosynth_MoaE"/>
</dbReference>
<evidence type="ECO:0000256" key="1">
    <source>
        <dbReference type="ARBA" id="ARBA00005046"/>
    </source>
</evidence>
<evidence type="ECO:0000256" key="5">
    <source>
        <dbReference type="ARBA" id="ARBA00023150"/>
    </source>
</evidence>
<comment type="subunit">
    <text evidence="6">Heterotetramer of 2 MoaD subunits and 2 MoaE subunits. Also stable as homodimer. The enzyme changes between these two forms during catalysis.</text>
</comment>
<keyword evidence="5" id="KW-0501">Molybdenum cofactor biosynthesis</keyword>
<evidence type="ECO:0000256" key="4">
    <source>
        <dbReference type="ARBA" id="ARBA00013858"/>
    </source>
</evidence>
<dbReference type="CDD" id="cd00756">
    <property type="entry name" value="MoaE"/>
    <property type="match status" value="1"/>
</dbReference>
<name>A0AAP8MGC5_9GAMM</name>
<evidence type="ECO:0000313" key="13">
    <source>
        <dbReference type="Proteomes" id="UP000235162"/>
    </source>
</evidence>
<evidence type="ECO:0000256" key="8">
    <source>
        <dbReference type="ARBA" id="ARBA00030407"/>
    </source>
</evidence>
<reference evidence="12 13" key="1">
    <citation type="submission" date="2018-01" db="EMBL/GenBank/DDBJ databases">
        <title>The draft genome sequence of Halioglobus japonicus S1-36.</title>
        <authorList>
            <person name="Du Z.-J."/>
            <person name="Shi M.-J."/>
        </authorList>
    </citation>
    <scope>NUCLEOTIDE SEQUENCE [LARGE SCALE GENOMIC DNA]</scope>
    <source>
        <strain evidence="12 13">S1-36</strain>
    </source>
</reference>
<dbReference type="AlphaFoldDB" id="A0AAP8MGC5"/>
<evidence type="ECO:0000256" key="7">
    <source>
        <dbReference type="ARBA" id="ARBA00029745"/>
    </source>
</evidence>
<dbReference type="PANTHER" id="PTHR23404">
    <property type="entry name" value="MOLYBDOPTERIN SYNTHASE RELATED"/>
    <property type="match status" value="1"/>
</dbReference>
<comment type="caution">
    <text evidence="12">The sequence shown here is derived from an EMBL/GenBank/DDBJ whole genome shotgun (WGS) entry which is preliminary data.</text>
</comment>
<dbReference type="NCBIfam" id="NF007959">
    <property type="entry name" value="PRK10678.1"/>
    <property type="match status" value="1"/>
</dbReference>
<evidence type="ECO:0000256" key="10">
    <source>
        <dbReference type="ARBA" id="ARBA00032474"/>
    </source>
</evidence>
<sequence length="148" mass="16543">MSVSVQTDDFDVRQLQRDLLAGANAEGAVATFTGYVRAENVARDVYSMELEHYPGMTEKSIRDILEQSCKRWPVMSASVVHRVGKLMPGEQIVWVGISSAHREASFAACEFAMDYLKTRAPFWKRELGPDGATWVEARASDSARAGRW</sequence>
<dbReference type="EMBL" id="PKUR01000002">
    <property type="protein sequence ID" value="PLW86899.1"/>
    <property type="molecule type" value="Genomic_DNA"/>
</dbReference>
<proteinExistence type="inferred from homology"/>
<evidence type="ECO:0000256" key="9">
    <source>
        <dbReference type="ARBA" id="ARBA00030781"/>
    </source>
</evidence>
<evidence type="ECO:0000256" key="6">
    <source>
        <dbReference type="ARBA" id="ARBA00026066"/>
    </source>
</evidence>
<dbReference type="SUPFAM" id="SSF54690">
    <property type="entry name" value="Molybdopterin synthase subunit MoaE"/>
    <property type="match status" value="1"/>
</dbReference>
<comment type="catalytic activity">
    <reaction evidence="11">
        <text>2 [molybdopterin-synthase sulfur-carrier protein]-C-terminal-Gly-aminoethanethioate + cyclic pyranopterin phosphate + H2O = molybdopterin + 2 [molybdopterin-synthase sulfur-carrier protein]-C-terminal Gly-Gly + 2 H(+)</text>
        <dbReference type="Rhea" id="RHEA:26333"/>
        <dbReference type="Rhea" id="RHEA-COMP:12202"/>
        <dbReference type="Rhea" id="RHEA-COMP:19907"/>
        <dbReference type="ChEBI" id="CHEBI:15377"/>
        <dbReference type="ChEBI" id="CHEBI:15378"/>
        <dbReference type="ChEBI" id="CHEBI:58698"/>
        <dbReference type="ChEBI" id="CHEBI:59648"/>
        <dbReference type="ChEBI" id="CHEBI:90778"/>
        <dbReference type="ChEBI" id="CHEBI:232372"/>
        <dbReference type="EC" id="2.8.1.12"/>
    </reaction>
</comment>
<evidence type="ECO:0000313" key="12">
    <source>
        <dbReference type="EMBL" id="PLW86899.1"/>
    </source>
</evidence>
<protein>
    <recommendedName>
        <fullName evidence="4">Molybdopterin synthase catalytic subunit</fullName>
        <ecNumber evidence="3">2.8.1.12</ecNumber>
    </recommendedName>
    <alternativeName>
        <fullName evidence="9">MPT synthase subunit 2</fullName>
    </alternativeName>
    <alternativeName>
        <fullName evidence="7">Molybdenum cofactor biosynthesis protein E</fullName>
    </alternativeName>
    <alternativeName>
        <fullName evidence="8">Molybdopterin-converting factor large subunit</fullName>
    </alternativeName>
    <alternativeName>
        <fullName evidence="10">Molybdopterin-converting factor subunit 2</fullName>
    </alternativeName>
</protein>
<dbReference type="Proteomes" id="UP000235162">
    <property type="component" value="Unassembled WGS sequence"/>
</dbReference>
<dbReference type="Pfam" id="PF02391">
    <property type="entry name" value="MoaE"/>
    <property type="match status" value="1"/>
</dbReference>
<evidence type="ECO:0000256" key="2">
    <source>
        <dbReference type="ARBA" id="ARBA00005426"/>
    </source>
</evidence>
<dbReference type="Gene3D" id="3.90.1170.40">
    <property type="entry name" value="Molybdopterin biosynthesis MoaE subunit"/>
    <property type="match status" value="1"/>
</dbReference>
<dbReference type="InterPro" id="IPR036563">
    <property type="entry name" value="MoaE_sf"/>
</dbReference>
<organism evidence="12 13">
    <name type="scientific">Halioglobus japonicus</name>
    <dbReference type="NCBI Taxonomy" id="930805"/>
    <lineage>
        <taxon>Bacteria</taxon>
        <taxon>Pseudomonadati</taxon>
        <taxon>Pseudomonadota</taxon>
        <taxon>Gammaproteobacteria</taxon>
        <taxon>Cellvibrionales</taxon>
        <taxon>Halieaceae</taxon>
        <taxon>Halioglobus</taxon>
    </lineage>
</organism>
<keyword evidence="13" id="KW-1185">Reference proteome</keyword>
<accession>A0AAP8MGC5</accession>
<dbReference type="GO" id="GO:0030366">
    <property type="term" value="F:molybdopterin synthase activity"/>
    <property type="evidence" value="ECO:0007669"/>
    <property type="project" value="UniProtKB-EC"/>
</dbReference>
<comment type="similarity">
    <text evidence="2">Belongs to the MoaE family.</text>
</comment>
<evidence type="ECO:0000256" key="3">
    <source>
        <dbReference type="ARBA" id="ARBA00011950"/>
    </source>
</evidence>
<evidence type="ECO:0000256" key="11">
    <source>
        <dbReference type="ARBA" id="ARBA00049878"/>
    </source>
</evidence>
<gene>
    <name evidence="12" type="ORF">C0029_11070</name>
</gene>
<dbReference type="EC" id="2.8.1.12" evidence="3"/>